<feature type="transmembrane region" description="Helical" evidence="5">
    <location>
        <begin position="563"/>
        <end position="586"/>
    </location>
</feature>
<evidence type="ECO:0000256" key="2">
    <source>
        <dbReference type="ARBA" id="ARBA00022692"/>
    </source>
</evidence>
<gene>
    <name evidence="9" type="primary">LOC100367916</name>
</gene>
<organism evidence="8 9">
    <name type="scientific">Saccoglossus kowalevskii</name>
    <name type="common">Acorn worm</name>
    <dbReference type="NCBI Taxonomy" id="10224"/>
    <lineage>
        <taxon>Eukaryota</taxon>
        <taxon>Metazoa</taxon>
        <taxon>Hemichordata</taxon>
        <taxon>Enteropneusta</taxon>
        <taxon>Harrimaniidae</taxon>
        <taxon>Saccoglossus</taxon>
    </lineage>
</organism>
<feature type="transmembrane region" description="Helical" evidence="5">
    <location>
        <begin position="234"/>
        <end position="257"/>
    </location>
</feature>
<dbReference type="SUPFAM" id="SSF63712">
    <property type="entry name" value="Nicotinic receptor ligand binding domain-like"/>
    <property type="match status" value="2"/>
</dbReference>
<keyword evidence="3 5" id="KW-1133">Transmembrane helix</keyword>
<feature type="domain" description="Neurotransmitter-gated ion-channel ligand-binding" evidence="6">
    <location>
        <begin position="32"/>
        <end position="231"/>
    </location>
</feature>
<keyword evidence="2 5" id="KW-0812">Transmembrane</keyword>
<dbReference type="Proteomes" id="UP000694865">
    <property type="component" value="Unplaced"/>
</dbReference>
<dbReference type="Pfam" id="PF02932">
    <property type="entry name" value="Neur_chan_memb"/>
    <property type="match status" value="2"/>
</dbReference>
<dbReference type="InterPro" id="IPR036719">
    <property type="entry name" value="Neuro-gated_channel_TM_sf"/>
</dbReference>
<dbReference type="Gene3D" id="2.70.170.10">
    <property type="entry name" value="Neurotransmitter-gated ion-channel ligand-binding domain"/>
    <property type="match status" value="2"/>
</dbReference>
<dbReference type="InterPro" id="IPR006201">
    <property type="entry name" value="Neur_channel"/>
</dbReference>
<evidence type="ECO:0000256" key="3">
    <source>
        <dbReference type="ARBA" id="ARBA00022989"/>
    </source>
</evidence>
<reference evidence="9" key="1">
    <citation type="submission" date="2025-08" db="UniProtKB">
        <authorList>
            <consortium name="RefSeq"/>
        </authorList>
    </citation>
    <scope>IDENTIFICATION</scope>
    <source>
        <tissue evidence="9">Testes</tissue>
    </source>
</reference>
<name>A0ABM0GLR0_SACKO</name>
<feature type="transmembrane region" description="Helical" evidence="5">
    <location>
        <begin position="297"/>
        <end position="317"/>
    </location>
</feature>
<dbReference type="GeneID" id="100367916"/>
<dbReference type="RefSeq" id="XP_002732719.2">
    <property type="nucleotide sequence ID" value="XM_002732673.2"/>
</dbReference>
<dbReference type="Pfam" id="PF02931">
    <property type="entry name" value="Neur_chan_LBD"/>
    <property type="match status" value="2"/>
</dbReference>
<dbReference type="InterPro" id="IPR036734">
    <property type="entry name" value="Neur_chan_lig-bd_sf"/>
</dbReference>
<dbReference type="InterPro" id="IPR006029">
    <property type="entry name" value="Neurotrans-gated_channel_TM"/>
</dbReference>
<keyword evidence="4 5" id="KW-0472">Membrane</keyword>
<evidence type="ECO:0000256" key="5">
    <source>
        <dbReference type="SAM" id="Phobius"/>
    </source>
</evidence>
<dbReference type="PRINTS" id="PR00252">
    <property type="entry name" value="NRIONCHANNEL"/>
</dbReference>
<dbReference type="Gene3D" id="1.20.58.390">
    <property type="entry name" value="Neurotransmitter-gated ion-channel transmembrane domain"/>
    <property type="match status" value="2"/>
</dbReference>
<evidence type="ECO:0000259" key="7">
    <source>
        <dbReference type="Pfam" id="PF02932"/>
    </source>
</evidence>
<evidence type="ECO:0000256" key="1">
    <source>
        <dbReference type="ARBA" id="ARBA00004141"/>
    </source>
</evidence>
<dbReference type="InterPro" id="IPR006202">
    <property type="entry name" value="Neur_chan_lig-bd"/>
</dbReference>
<feature type="transmembrane region" description="Helical" evidence="5">
    <location>
        <begin position="263"/>
        <end position="285"/>
    </location>
</feature>
<proteinExistence type="predicted"/>
<feature type="domain" description="Neurotransmitter-gated ion-channel ligand-binding" evidence="6">
    <location>
        <begin position="409"/>
        <end position="560"/>
    </location>
</feature>
<dbReference type="PANTHER" id="PTHR18945">
    <property type="entry name" value="NEUROTRANSMITTER GATED ION CHANNEL"/>
    <property type="match status" value="1"/>
</dbReference>
<dbReference type="CDD" id="cd19051">
    <property type="entry name" value="LGIC_TM_cation"/>
    <property type="match status" value="2"/>
</dbReference>
<evidence type="ECO:0000259" key="6">
    <source>
        <dbReference type="Pfam" id="PF02931"/>
    </source>
</evidence>
<protein>
    <submittedName>
        <fullName evidence="9">Neuronal acetylcholine receptor subunit alpha-9-like</fullName>
    </submittedName>
</protein>
<feature type="transmembrane region" description="Helical" evidence="5">
    <location>
        <begin position="626"/>
        <end position="643"/>
    </location>
</feature>
<evidence type="ECO:0000313" key="8">
    <source>
        <dbReference type="Proteomes" id="UP000694865"/>
    </source>
</evidence>
<sequence length="798" mass="91267">MYITGTNVGFIRLGVIATVIGLVVSSKNSINLTHFLLDNYPEYPIRPVMNESTPIVVYHRMTPIQLIDMVSLICFALWHNQTWTDEYLTWDPDDFGGIKEIQIHISKIWQPDVVLFSSTGELFNRHFDTDAIVSYDGKVVSLQFSVVQSTCSIDATFFPFDEQNCQMKFASWSYHGGYIDIIPSNKSNIDRFISNGEWTIEKMEVKRNVAHYVCCDEPFPDVTYTLHFKRRSNFYVINIILPSFLASIMMCVGFYLPSDSGERITLCVTSILSQIVFLTIVSAYMPPTADIIPHIQMYLFCLISMGVASAFLISSSLNMHFRNPGCRKVPVGLKIFAFNFLSRIGCTRPRVSPKQGERQSSAYSNHVEVADNGNINNHKMVYEPTVESMSLPSTQNTNANKNDREEQHRRTWTDEYLTWDPDDFGGIKEIQIHISNIWQPDMVLFTSISELFTRHFDTDAIVSYDGTVVALQFSVVQSTCTIDATFFPYDEQTCQMKFASWTYHGGYLDVLPSNESNIERFINNGEWLLGDMDIKRNVAHYVCCDEPFPDVTYTLHFKRRSNFYVMNIIFPSFLASILICVGFYLPSDSGERITLCVTSILSQFVFLTIVSSYMPPTTENIPHIQRFLFSLISMGVASAFVMASSLNMHFQNPGCEKVPDWLRKFAFSFLSRIGCTRSRLTPKPTKQQSNAYLNHEEFINDVSNNHKMPYEHPVENISLSPSQKNDCDENDPEEQQRRLREWREVARILDRAYLSIYSLILIILTAMYIFYIPVMALASHDEKGYHGGEQHGGSLGTL</sequence>
<dbReference type="SUPFAM" id="SSF90112">
    <property type="entry name" value="Neurotransmitter-gated ion-channel transmembrane pore"/>
    <property type="match status" value="2"/>
</dbReference>
<feature type="domain" description="Neurotransmitter-gated ion-channel transmembrane" evidence="7">
    <location>
        <begin position="568"/>
        <end position="737"/>
    </location>
</feature>
<dbReference type="CDD" id="cd18997">
    <property type="entry name" value="LGIC_ECD_nAChR"/>
    <property type="match status" value="2"/>
</dbReference>
<feature type="transmembrane region" description="Helical" evidence="5">
    <location>
        <begin position="752"/>
        <end position="771"/>
    </location>
</feature>
<feature type="domain" description="Neurotransmitter-gated ion-channel transmembrane" evidence="7">
    <location>
        <begin position="239"/>
        <end position="407"/>
    </location>
</feature>
<evidence type="ECO:0000313" key="9">
    <source>
        <dbReference type="RefSeq" id="XP_002732719.2"/>
    </source>
</evidence>
<comment type="subcellular location">
    <subcellularLocation>
        <location evidence="1">Membrane</location>
        <topology evidence="1">Multi-pass membrane protein</topology>
    </subcellularLocation>
</comment>
<accession>A0ABM0GLR0</accession>
<dbReference type="InterPro" id="IPR038050">
    <property type="entry name" value="Neuro_actylchol_rec"/>
</dbReference>
<keyword evidence="8" id="KW-1185">Reference proteome</keyword>
<evidence type="ECO:0000256" key="4">
    <source>
        <dbReference type="ARBA" id="ARBA00023136"/>
    </source>
</evidence>